<dbReference type="OrthoDB" id="4350944at2"/>
<keyword evidence="2" id="KW-1185">Reference proteome</keyword>
<sequence length="65" mass="7590">MMSEEQAYKAMFRFLEKYYELTQADDIGALLGSMNMKLFKDGRPADAAMWEEWQLAIREVLAAQH</sequence>
<evidence type="ECO:0000313" key="1">
    <source>
        <dbReference type="EMBL" id="MTV41608.1"/>
    </source>
</evidence>
<proteinExistence type="predicted"/>
<dbReference type="Proteomes" id="UP000475582">
    <property type="component" value="Unassembled WGS sequence"/>
</dbReference>
<accession>A0A6L6PR69</accession>
<comment type="caution">
    <text evidence="1">The sequence shown here is derived from an EMBL/GenBank/DDBJ whole genome shotgun (WGS) entry which is preliminary data.</text>
</comment>
<protein>
    <submittedName>
        <fullName evidence="1">Uncharacterized protein</fullName>
    </submittedName>
</protein>
<evidence type="ECO:0000313" key="2">
    <source>
        <dbReference type="Proteomes" id="UP000475582"/>
    </source>
</evidence>
<organism evidence="1 2">
    <name type="scientific">Duganella radicis</name>
    <dbReference type="NCBI Taxonomy" id="551988"/>
    <lineage>
        <taxon>Bacteria</taxon>
        <taxon>Pseudomonadati</taxon>
        <taxon>Pseudomonadota</taxon>
        <taxon>Betaproteobacteria</taxon>
        <taxon>Burkholderiales</taxon>
        <taxon>Oxalobacteraceae</taxon>
        <taxon>Telluria group</taxon>
        <taxon>Duganella</taxon>
    </lineage>
</organism>
<name>A0A6L6PR69_9BURK</name>
<dbReference type="AlphaFoldDB" id="A0A6L6PR69"/>
<reference evidence="1 2" key="1">
    <citation type="submission" date="2019-11" db="EMBL/GenBank/DDBJ databases">
        <title>Type strains purchased from KCTC, JCM and DSMZ.</title>
        <authorList>
            <person name="Lu H."/>
        </authorList>
    </citation>
    <scope>NUCLEOTIDE SEQUENCE [LARGE SCALE GENOMIC DNA]</scope>
    <source>
        <strain evidence="1 2">KCTC 22382</strain>
    </source>
</reference>
<dbReference type="EMBL" id="WNKY01000062">
    <property type="protein sequence ID" value="MTV41608.1"/>
    <property type="molecule type" value="Genomic_DNA"/>
</dbReference>
<gene>
    <name evidence="1" type="ORF">GM676_29065</name>
</gene>